<evidence type="ECO:0000256" key="1">
    <source>
        <dbReference type="SAM" id="MobiDB-lite"/>
    </source>
</evidence>
<feature type="compositionally biased region" description="Gly residues" evidence="1">
    <location>
        <begin position="156"/>
        <end position="175"/>
    </location>
</feature>
<evidence type="ECO:0000313" key="3">
    <source>
        <dbReference type="Proteomes" id="UP001355207"/>
    </source>
</evidence>
<feature type="region of interest" description="Disordered" evidence="1">
    <location>
        <begin position="1"/>
        <end position="77"/>
    </location>
</feature>
<keyword evidence="3" id="KW-1185">Reference proteome</keyword>
<gene>
    <name evidence="2" type="ORF">L201_003581</name>
</gene>
<name>A0AAX4JUY8_9TREE</name>
<proteinExistence type="predicted"/>
<feature type="compositionally biased region" description="Polar residues" evidence="1">
    <location>
        <begin position="1"/>
        <end position="13"/>
    </location>
</feature>
<organism evidence="2 3">
    <name type="scientific">Kwoniella dendrophila CBS 6074</name>
    <dbReference type="NCBI Taxonomy" id="1295534"/>
    <lineage>
        <taxon>Eukaryota</taxon>
        <taxon>Fungi</taxon>
        <taxon>Dikarya</taxon>
        <taxon>Basidiomycota</taxon>
        <taxon>Agaricomycotina</taxon>
        <taxon>Tremellomycetes</taxon>
        <taxon>Tremellales</taxon>
        <taxon>Cryptococcaceae</taxon>
        <taxon>Kwoniella</taxon>
    </lineage>
</organism>
<evidence type="ECO:0000313" key="2">
    <source>
        <dbReference type="EMBL" id="WWC88668.1"/>
    </source>
</evidence>
<dbReference type="Proteomes" id="UP001355207">
    <property type="component" value="Chromosome 4"/>
</dbReference>
<feature type="region of interest" description="Disordered" evidence="1">
    <location>
        <begin position="149"/>
        <end position="175"/>
    </location>
</feature>
<dbReference type="GeneID" id="91094251"/>
<protein>
    <submittedName>
        <fullName evidence="2">Uncharacterized protein</fullName>
    </submittedName>
</protein>
<reference evidence="2 3" key="1">
    <citation type="submission" date="2024-01" db="EMBL/GenBank/DDBJ databases">
        <title>Comparative genomics of Cryptococcus and Kwoniella reveals pathogenesis evolution and contrasting modes of karyotype evolution via chromosome fusion or intercentromeric recombination.</title>
        <authorList>
            <person name="Coelho M.A."/>
            <person name="David-Palma M."/>
            <person name="Shea T."/>
            <person name="Bowers K."/>
            <person name="McGinley-Smith S."/>
            <person name="Mohammad A.W."/>
            <person name="Gnirke A."/>
            <person name="Yurkov A.M."/>
            <person name="Nowrousian M."/>
            <person name="Sun S."/>
            <person name="Cuomo C.A."/>
            <person name="Heitman J."/>
        </authorList>
    </citation>
    <scope>NUCLEOTIDE SEQUENCE [LARGE SCALE GENOMIC DNA]</scope>
    <source>
        <strain evidence="2 3">CBS 6074</strain>
    </source>
</reference>
<dbReference type="AlphaFoldDB" id="A0AAX4JUY8"/>
<accession>A0AAX4JUY8</accession>
<sequence>MNEMNPITTQPTATPKPDISGPSTNNGSDDKTQPYAPKIGSEVNGCGGGSFTIPESKFQPYAPTDPHPTYSPPKKKNLFDRIDDKLDQIGKDYKNSQQQKYSYNIPPDPCGAYYPPPASKYQTYEQRRKRKKAEKGEIIGAAAEVAAALHDRHSGEGGGGIDGGGAGDGGGASSF</sequence>
<dbReference type="RefSeq" id="XP_066075431.1">
    <property type="nucleotide sequence ID" value="XM_066219334.1"/>
</dbReference>
<dbReference type="EMBL" id="CP144101">
    <property type="protein sequence ID" value="WWC88668.1"/>
    <property type="molecule type" value="Genomic_DNA"/>
</dbReference>